<feature type="compositionally biased region" description="Low complexity" evidence="1">
    <location>
        <begin position="10"/>
        <end position="21"/>
    </location>
</feature>
<accession>A0A8H9GWE3</accession>
<organism evidence="2 3">
    <name type="scientific">Deinococcus arenae</name>
    <dbReference type="NCBI Taxonomy" id="1452751"/>
    <lineage>
        <taxon>Bacteria</taxon>
        <taxon>Thermotogati</taxon>
        <taxon>Deinococcota</taxon>
        <taxon>Deinococci</taxon>
        <taxon>Deinococcales</taxon>
        <taxon>Deinococcaceae</taxon>
        <taxon>Deinococcus</taxon>
    </lineage>
</organism>
<sequence>MRPPCTPHLPATRRAAPACAEEPAEAARHPPNLHTLPEVRSSIIRAGISPATRTLPPSLTRHCMTTTTGAPVHTQARTASGPVNPLRALPPNLTNPGGQLRPQYSPVT</sequence>
<feature type="region of interest" description="Disordered" evidence="1">
    <location>
        <begin position="1"/>
        <end position="33"/>
    </location>
</feature>
<keyword evidence="3" id="KW-1185">Reference proteome</keyword>
<evidence type="ECO:0000313" key="2">
    <source>
        <dbReference type="EMBL" id="GGM54719.1"/>
    </source>
</evidence>
<evidence type="ECO:0000313" key="3">
    <source>
        <dbReference type="Proteomes" id="UP000600547"/>
    </source>
</evidence>
<name>A0A8H9GWE3_9DEIO</name>
<feature type="region of interest" description="Disordered" evidence="1">
    <location>
        <begin position="65"/>
        <end position="108"/>
    </location>
</feature>
<dbReference type="EMBL" id="BMQG01000015">
    <property type="protein sequence ID" value="GGM54719.1"/>
    <property type="molecule type" value="Genomic_DNA"/>
</dbReference>
<reference evidence="3" key="1">
    <citation type="journal article" date="2019" name="Int. J. Syst. Evol. Microbiol.">
        <title>The Global Catalogue of Microorganisms (GCM) 10K type strain sequencing project: providing services to taxonomists for standard genome sequencing and annotation.</title>
        <authorList>
            <consortium name="The Broad Institute Genomics Platform"/>
            <consortium name="The Broad Institute Genome Sequencing Center for Infectious Disease"/>
            <person name="Wu L."/>
            <person name="Ma J."/>
        </authorList>
    </citation>
    <scope>NUCLEOTIDE SEQUENCE [LARGE SCALE GENOMIC DNA]</scope>
    <source>
        <strain evidence="3">JCM 31047</strain>
    </source>
</reference>
<protein>
    <submittedName>
        <fullName evidence="2">Uncharacterized protein</fullName>
    </submittedName>
</protein>
<comment type="caution">
    <text evidence="2">The sequence shown here is derived from an EMBL/GenBank/DDBJ whole genome shotgun (WGS) entry which is preliminary data.</text>
</comment>
<dbReference type="AlphaFoldDB" id="A0A8H9GWE3"/>
<gene>
    <name evidence="2" type="ORF">GCM10008956_33260</name>
</gene>
<dbReference type="Proteomes" id="UP000600547">
    <property type="component" value="Unassembled WGS sequence"/>
</dbReference>
<evidence type="ECO:0000256" key="1">
    <source>
        <dbReference type="SAM" id="MobiDB-lite"/>
    </source>
</evidence>
<proteinExistence type="predicted"/>